<dbReference type="Pfam" id="PF13932">
    <property type="entry name" value="SAM_GIDA_C"/>
    <property type="match status" value="1"/>
</dbReference>
<dbReference type="PROSITE" id="PS01281">
    <property type="entry name" value="GIDA_2"/>
    <property type="match status" value="1"/>
</dbReference>
<dbReference type="Gene3D" id="3.50.50.60">
    <property type="entry name" value="FAD/NAD(P)-binding domain"/>
    <property type="match status" value="2"/>
</dbReference>
<evidence type="ECO:0000256" key="4">
    <source>
        <dbReference type="ARBA" id="ARBA00020461"/>
    </source>
</evidence>
<comment type="subunit">
    <text evidence="9 11">Homodimer. Heterotetramer of two MnmE and two MnmG subunits.</text>
</comment>
<reference evidence="14" key="1">
    <citation type="journal article" date="2019" name="Int. J. Syst. Evol. Microbiol.">
        <title>The Global Catalogue of Microorganisms (GCM) 10K type strain sequencing project: providing services to taxonomists for standard genome sequencing and annotation.</title>
        <authorList>
            <consortium name="The Broad Institute Genomics Platform"/>
            <consortium name="The Broad Institute Genome Sequencing Center for Infectious Disease"/>
            <person name="Wu L."/>
            <person name="Ma J."/>
        </authorList>
    </citation>
    <scope>NUCLEOTIDE SEQUENCE [LARGE SCALE GENOMIC DNA]</scope>
    <source>
        <strain evidence="14">KACC 12602</strain>
    </source>
</reference>
<protein>
    <recommendedName>
        <fullName evidence="4 11">tRNA uridine 5-carboxymethylaminomethyl modification enzyme MnmG</fullName>
    </recommendedName>
    <alternativeName>
        <fullName evidence="10 11">Glucose-inhibited division protein A</fullName>
    </alternativeName>
</protein>
<dbReference type="PANTHER" id="PTHR11806">
    <property type="entry name" value="GLUCOSE INHIBITED DIVISION PROTEIN A"/>
    <property type="match status" value="1"/>
</dbReference>
<dbReference type="NCBIfam" id="TIGR00136">
    <property type="entry name" value="mnmG_gidA"/>
    <property type="match status" value="1"/>
</dbReference>
<gene>
    <name evidence="11 13" type="primary">mnmG</name>
    <name evidence="11" type="synonym">gidA</name>
    <name evidence="13" type="ORF">ACFPIB_10005</name>
</gene>
<dbReference type="InterPro" id="IPR002218">
    <property type="entry name" value="MnmG-rel"/>
</dbReference>
<organism evidence="13 14">
    <name type="scientific">Adhaeribacter terreus</name>
    <dbReference type="NCBI Taxonomy" id="529703"/>
    <lineage>
        <taxon>Bacteria</taxon>
        <taxon>Pseudomonadati</taxon>
        <taxon>Bacteroidota</taxon>
        <taxon>Cytophagia</taxon>
        <taxon>Cytophagales</taxon>
        <taxon>Hymenobacteraceae</taxon>
        <taxon>Adhaeribacter</taxon>
    </lineage>
</organism>
<evidence type="ECO:0000256" key="10">
    <source>
        <dbReference type="ARBA" id="ARBA00031800"/>
    </source>
</evidence>
<evidence type="ECO:0000256" key="7">
    <source>
        <dbReference type="ARBA" id="ARBA00022827"/>
    </source>
</evidence>
<dbReference type="Pfam" id="PF01134">
    <property type="entry name" value="GIDA"/>
    <property type="match status" value="1"/>
</dbReference>
<evidence type="ECO:0000256" key="9">
    <source>
        <dbReference type="ARBA" id="ARBA00025948"/>
    </source>
</evidence>
<dbReference type="Gene3D" id="1.10.10.1800">
    <property type="entry name" value="tRNA uridine 5-carboxymethylaminomethyl modification enzyme MnmG/GidA"/>
    <property type="match status" value="1"/>
</dbReference>
<evidence type="ECO:0000256" key="3">
    <source>
        <dbReference type="ARBA" id="ARBA00007653"/>
    </source>
</evidence>
<keyword evidence="14" id="KW-1185">Reference proteome</keyword>
<evidence type="ECO:0000256" key="6">
    <source>
        <dbReference type="ARBA" id="ARBA00022694"/>
    </source>
</evidence>
<dbReference type="Proteomes" id="UP001596161">
    <property type="component" value="Unassembled WGS sequence"/>
</dbReference>
<dbReference type="InterPro" id="IPR049312">
    <property type="entry name" value="GIDA_C_N"/>
</dbReference>
<dbReference type="InterPro" id="IPR040131">
    <property type="entry name" value="MnmG_N"/>
</dbReference>
<dbReference type="InterPro" id="IPR004416">
    <property type="entry name" value="MnmG"/>
</dbReference>
<evidence type="ECO:0000256" key="8">
    <source>
        <dbReference type="ARBA" id="ARBA00023027"/>
    </source>
</evidence>
<evidence type="ECO:0000256" key="11">
    <source>
        <dbReference type="HAMAP-Rule" id="MF_00129"/>
    </source>
</evidence>
<name>A0ABW0EDG6_9BACT</name>
<dbReference type="SMART" id="SM01228">
    <property type="entry name" value="GIDA_assoc_3"/>
    <property type="match status" value="1"/>
</dbReference>
<comment type="function">
    <text evidence="2 11">NAD-binding protein involved in the addition of a carboxymethylaminomethyl (cmnm) group at the wobble position (U34) of certain tRNAs, forming tRNA-cmnm(5)s(2)U34.</text>
</comment>
<accession>A0ABW0EDG6</accession>
<comment type="caution">
    <text evidence="13">The sequence shown here is derived from an EMBL/GenBank/DDBJ whole genome shotgun (WGS) entry which is preliminary data.</text>
</comment>
<dbReference type="Pfam" id="PF21680">
    <property type="entry name" value="GIDA_C_1st"/>
    <property type="match status" value="1"/>
</dbReference>
<evidence type="ECO:0000313" key="13">
    <source>
        <dbReference type="EMBL" id="MFC5270944.1"/>
    </source>
</evidence>
<sequence>MFTEYDIIVVGAGHAGCEAAHSAATMGSKVLLVTMNMNTIAQMSCNPAMGGVAKGQIVREVDALGGMSGIITDKTMIQFRMLNRSKGPAMWSPRAQSDRMRFSEEWRTALENNLNIDFWQDMVSEVIVENGRVCGVKTSMGIEIRSKAVILTNGTFLNGIIHIGEKQLGGGRAAERSAKGITEQLVSLGFESGRMKTGTPPRIDGRSLDYSKMEEQFGDAEPSKFSYTDTQPLTKQRSCYITYTNSEVHEILKTGFEKSPMFQGRIQGLGPRYCPSIEDKINRFADKDRHQIFVEPEGWSTVEIYVNGFSSSLPEDVQFKALRKIAGFENAKMFRPGYAIEYDFFPPTQLNHTLETKLVENLYFAGQINGTTGYEEAACQGLMAAINAHQKVQEKEPVILSRSEAYIGVLIDDLVTKGTDEPYRMFTSRAEHRILLRQDNADIRLTKIGYDLGLADASRLEKVERKIKETSEIATYLRKKSVEPSEVNTILLALESAPISEKAKASNLLKRPNIEIEHIAKGDAELASFLSNYSTESIEQASIEIKYESYIEKENQHADRMKELENYVIRERLDYTKMPALSHEARQKLLKINPETIGQASRISGVSPADISVLMVYLGK</sequence>
<keyword evidence="7 11" id="KW-0274">FAD</keyword>
<comment type="subcellular location">
    <subcellularLocation>
        <location evidence="11">Cytoplasm</location>
    </subcellularLocation>
</comment>
<dbReference type="EMBL" id="JBHSKT010000005">
    <property type="protein sequence ID" value="MFC5270944.1"/>
    <property type="molecule type" value="Genomic_DNA"/>
</dbReference>
<dbReference type="InterPro" id="IPR044920">
    <property type="entry name" value="MnmG_C_subdom_sf"/>
</dbReference>
<keyword evidence="11" id="KW-0963">Cytoplasm</keyword>
<dbReference type="SUPFAM" id="SSF51905">
    <property type="entry name" value="FAD/NAD(P)-binding domain"/>
    <property type="match status" value="1"/>
</dbReference>
<dbReference type="HAMAP" id="MF_00129">
    <property type="entry name" value="MnmG_GidA"/>
    <property type="match status" value="1"/>
</dbReference>
<dbReference type="InterPro" id="IPR036188">
    <property type="entry name" value="FAD/NAD-bd_sf"/>
</dbReference>
<feature type="domain" description="tRNA uridine 5-carboxymethylaminomethyl modification enzyme C-terminal subdomain" evidence="12">
    <location>
        <begin position="545"/>
        <end position="616"/>
    </location>
</feature>
<keyword evidence="6 11" id="KW-0819">tRNA processing</keyword>
<dbReference type="RefSeq" id="WP_378017312.1">
    <property type="nucleotide sequence ID" value="NZ_JBHSKT010000005.1"/>
</dbReference>
<evidence type="ECO:0000313" key="14">
    <source>
        <dbReference type="Proteomes" id="UP001596161"/>
    </source>
</evidence>
<dbReference type="PANTHER" id="PTHR11806:SF0">
    <property type="entry name" value="PROTEIN MTO1 HOMOLOG, MITOCHONDRIAL"/>
    <property type="match status" value="1"/>
</dbReference>
<dbReference type="InterPro" id="IPR020595">
    <property type="entry name" value="MnmG-rel_CS"/>
</dbReference>
<dbReference type="InterPro" id="IPR047001">
    <property type="entry name" value="MnmG_C_subdom"/>
</dbReference>
<dbReference type="InterPro" id="IPR026904">
    <property type="entry name" value="MnmG_C"/>
</dbReference>
<keyword evidence="5 11" id="KW-0285">Flavoprotein</keyword>
<comment type="similarity">
    <text evidence="3 11">Belongs to the MnmG family.</text>
</comment>
<evidence type="ECO:0000256" key="2">
    <source>
        <dbReference type="ARBA" id="ARBA00003717"/>
    </source>
</evidence>
<dbReference type="Gene3D" id="1.10.150.570">
    <property type="entry name" value="GidA associated domain, C-terminal subdomain"/>
    <property type="match status" value="1"/>
</dbReference>
<evidence type="ECO:0000256" key="5">
    <source>
        <dbReference type="ARBA" id="ARBA00022630"/>
    </source>
</evidence>
<feature type="binding site" evidence="11">
    <location>
        <begin position="270"/>
        <end position="284"/>
    </location>
    <ligand>
        <name>NAD(+)</name>
        <dbReference type="ChEBI" id="CHEBI:57540"/>
    </ligand>
</feature>
<comment type="cofactor">
    <cofactor evidence="1 11">
        <name>FAD</name>
        <dbReference type="ChEBI" id="CHEBI:57692"/>
    </cofactor>
</comment>
<proteinExistence type="inferred from homology"/>
<evidence type="ECO:0000256" key="1">
    <source>
        <dbReference type="ARBA" id="ARBA00001974"/>
    </source>
</evidence>
<keyword evidence="8 11" id="KW-0520">NAD</keyword>
<dbReference type="PROSITE" id="PS01280">
    <property type="entry name" value="GIDA_1"/>
    <property type="match status" value="1"/>
</dbReference>
<feature type="binding site" evidence="11">
    <location>
        <begin position="11"/>
        <end position="16"/>
    </location>
    <ligand>
        <name>FAD</name>
        <dbReference type="ChEBI" id="CHEBI:57692"/>
    </ligand>
</feature>
<evidence type="ECO:0000259" key="12">
    <source>
        <dbReference type="SMART" id="SM01228"/>
    </source>
</evidence>
<comment type="caution">
    <text evidence="11">Lacks conserved residue(s) required for the propagation of feature annotation.</text>
</comment>